<sequence length="181" mass="19641">MPSLRAPHTELPLRTDGDAPAGSSYGSRSCEERNCGDVTSEGCPPERSPPPAGPPSPPPSWSSPAWSLRPPGCSSRFGCRRVFSVRTRLLPDTVFIFLRKKMQAVCLQMLEAQNIPFVCGETDWMAHFQSNYEMQPGSQEGGGEDDAAGSFFFPRSLRAGWLGSLSGPWKGVLVPVFPQGL</sequence>
<name>A0A8B8STE3_CAMFR</name>
<reference evidence="3" key="1">
    <citation type="submission" date="2025-08" db="UniProtKB">
        <authorList>
            <consortium name="RefSeq"/>
        </authorList>
    </citation>
    <scope>IDENTIFICATION</scope>
    <source>
        <tissue evidence="3">Ear skin</tissue>
    </source>
</reference>
<evidence type="ECO:0000313" key="3">
    <source>
        <dbReference type="RefSeq" id="XP_032333381.1"/>
    </source>
</evidence>
<evidence type="ECO:0000256" key="1">
    <source>
        <dbReference type="SAM" id="MobiDB-lite"/>
    </source>
</evidence>
<dbReference type="Proteomes" id="UP000694856">
    <property type="component" value="Chromosome 4"/>
</dbReference>
<feature type="compositionally biased region" description="Basic and acidic residues" evidence="1">
    <location>
        <begin position="7"/>
        <end position="17"/>
    </location>
</feature>
<accession>A0A8B8STE3</accession>
<feature type="region of interest" description="Disordered" evidence="1">
    <location>
        <begin position="1"/>
        <end position="65"/>
    </location>
</feature>
<feature type="compositionally biased region" description="Pro residues" evidence="1">
    <location>
        <begin position="46"/>
        <end position="61"/>
    </location>
</feature>
<dbReference type="RefSeq" id="XP_032333381.1">
    <property type="nucleotide sequence ID" value="XM_032477490.1"/>
</dbReference>
<dbReference type="GeneID" id="116663042"/>
<gene>
    <name evidence="3" type="primary">LOC116663042</name>
</gene>
<protein>
    <submittedName>
        <fullName evidence="3">Uncharacterized protein LOC116663042 isoform X2</fullName>
    </submittedName>
</protein>
<dbReference type="AlphaFoldDB" id="A0A8B8STE3"/>
<proteinExistence type="predicted"/>
<organism evidence="2 3">
    <name type="scientific">Camelus ferus</name>
    <name type="common">Wild bactrian camel</name>
    <name type="synonym">Camelus bactrianus ferus</name>
    <dbReference type="NCBI Taxonomy" id="419612"/>
    <lineage>
        <taxon>Eukaryota</taxon>
        <taxon>Metazoa</taxon>
        <taxon>Chordata</taxon>
        <taxon>Craniata</taxon>
        <taxon>Vertebrata</taxon>
        <taxon>Euteleostomi</taxon>
        <taxon>Mammalia</taxon>
        <taxon>Eutheria</taxon>
        <taxon>Laurasiatheria</taxon>
        <taxon>Artiodactyla</taxon>
        <taxon>Tylopoda</taxon>
        <taxon>Camelidae</taxon>
        <taxon>Camelus</taxon>
    </lineage>
</organism>
<evidence type="ECO:0000313" key="2">
    <source>
        <dbReference type="Proteomes" id="UP000694856"/>
    </source>
</evidence>
<keyword evidence="2" id="KW-1185">Reference proteome</keyword>